<dbReference type="GO" id="GO:0046872">
    <property type="term" value="F:metal ion binding"/>
    <property type="evidence" value="ECO:0007669"/>
    <property type="project" value="UniProtKB-KW"/>
</dbReference>
<dbReference type="Pfam" id="PF00122">
    <property type="entry name" value="E1-E2_ATPase"/>
    <property type="match status" value="1"/>
</dbReference>
<dbReference type="GO" id="GO:0003676">
    <property type="term" value="F:nucleic acid binding"/>
    <property type="evidence" value="ECO:0007669"/>
    <property type="project" value="InterPro"/>
</dbReference>
<dbReference type="SUPFAM" id="SSF56784">
    <property type="entry name" value="HAD-like"/>
    <property type="match status" value="1"/>
</dbReference>
<evidence type="ECO:0000256" key="3">
    <source>
        <dbReference type="ARBA" id="ARBA00004555"/>
    </source>
</evidence>
<evidence type="ECO:0000256" key="10">
    <source>
        <dbReference type="ARBA" id="ARBA00022741"/>
    </source>
</evidence>
<dbReference type="PANTHER" id="PTHR24092:SF48">
    <property type="entry name" value="PHOSPHOLIPID-TRANSPORTING ATPASE IC"/>
    <property type="match status" value="1"/>
</dbReference>
<dbReference type="PRINTS" id="PR01042">
    <property type="entry name" value="TRNASYNTHASP"/>
</dbReference>
<dbReference type="InterPro" id="IPR012340">
    <property type="entry name" value="NA-bd_OB-fold"/>
</dbReference>
<evidence type="ECO:0000256" key="6">
    <source>
        <dbReference type="ARBA" id="ARBA00022475"/>
    </source>
</evidence>
<dbReference type="GO" id="GO:0140327">
    <property type="term" value="F:flippase activity"/>
    <property type="evidence" value="ECO:0007669"/>
    <property type="project" value="UniProtKB-ARBA"/>
</dbReference>
<dbReference type="GO" id="GO:0016887">
    <property type="term" value="F:ATP hydrolysis activity"/>
    <property type="evidence" value="ECO:0007669"/>
    <property type="project" value="InterPro"/>
</dbReference>
<feature type="transmembrane region" description="Helical" evidence="24">
    <location>
        <begin position="1080"/>
        <end position="1101"/>
    </location>
</feature>
<dbReference type="InterPro" id="IPR008250">
    <property type="entry name" value="ATPase_P-typ_transduc_dom_A_sf"/>
</dbReference>
<feature type="transmembrane region" description="Helical" evidence="24">
    <location>
        <begin position="118"/>
        <end position="135"/>
    </location>
</feature>
<dbReference type="Pfam" id="PF13246">
    <property type="entry name" value="Cation_ATPase"/>
    <property type="match status" value="1"/>
</dbReference>
<dbReference type="SUPFAM" id="SSF81653">
    <property type="entry name" value="Calcium ATPase, transduction domain A"/>
    <property type="match status" value="1"/>
</dbReference>
<dbReference type="FunFam" id="3.40.50.1000:FF:000504">
    <property type="match status" value="1"/>
</dbReference>
<feature type="transmembrane region" description="Helical" evidence="24">
    <location>
        <begin position="338"/>
        <end position="361"/>
    </location>
</feature>
<gene>
    <name evidence="26" type="ORF">UY3_16201</name>
</gene>
<keyword evidence="18 24" id="KW-0472">Membrane</keyword>
<protein>
    <recommendedName>
        <fullName evidence="5">P-type phospholipid transporter</fullName>
        <ecNumber evidence="5">7.6.2.1</ecNumber>
    </recommendedName>
</protein>
<evidence type="ECO:0000256" key="17">
    <source>
        <dbReference type="ARBA" id="ARBA00023034"/>
    </source>
</evidence>
<evidence type="ECO:0000313" key="26">
    <source>
        <dbReference type="EMBL" id="EMP26697.1"/>
    </source>
</evidence>
<feature type="transmembrane region" description="Helical" evidence="24">
    <location>
        <begin position="388"/>
        <end position="410"/>
    </location>
</feature>
<dbReference type="GO" id="GO:0005524">
    <property type="term" value="F:ATP binding"/>
    <property type="evidence" value="ECO:0007669"/>
    <property type="project" value="UniProtKB-KW"/>
</dbReference>
<feature type="transmembrane region" description="Helical" evidence="24">
    <location>
        <begin position="1113"/>
        <end position="1133"/>
    </location>
</feature>
<dbReference type="Gene3D" id="3.40.1110.10">
    <property type="entry name" value="Calcium-transporting ATPase, cytoplasmic domain N"/>
    <property type="match status" value="1"/>
</dbReference>
<comment type="subcellular location">
    <subcellularLocation>
        <location evidence="4">Cell membrane</location>
        <topology evidence="4">Multi-pass membrane protein</topology>
    </subcellularLocation>
    <subcellularLocation>
        <location evidence="2">Endoplasmic reticulum</location>
    </subcellularLocation>
    <subcellularLocation>
        <location evidence="3">Golgi apparatus</location>
    </subcellularLocation>
</comment>
<dbReference type="CDD" id="cd04323">
    <property type="entry name" value="AsnRS_cyto_like_N"/>
    <property type="match status" value="1"/>
</dbReference>
<feature type="compositionally biased region" description="Basic and acidic residues" evidence="23">
    <location>
        <begin position="42"/>
        <end position="53"/>
    </location>
</feature>
<dbReference type="InterPro" id="IPR032631">
    <property type="entry name" value="P-type_ATPase_N"/>
</dbReference>
<evidence type="ECO:0000259" key="25">
    <source>
        <dbReference type="PROSITE" id="PS50862"/>
    </source>
</evidence>
<evidence type="ECO:0000256" key="14">
    <source>
        <dbReference type="ARBA" id="ARBA00022917"/>
    </source>
</evidence>
<evidence type="ECO:0000256" key="18">
    <source>
        <dbReference type="ARBA" id="ARBA00023136"/>
    </source>
</evidence>
<comment type="catalytic activity">
    <reaction evidence="20">
        <text>ATP + H2O + phospholipidSide 1 = ADP + phosphate + phospholipidSide 2.</text>
        <dbReference type="EC" id="7.6.2.1"/>
    </reaction>
</comment>
<keyword evidence="6" id="KW-1003">Cell membrane</keyword>
<dbReference type="EC" id="7.6.2.1" evidence="5"/>
<dbReference type="InterPro" id="IPR023299">
    <property type="entry name" value="ATPase_P-typ_cyto_dom_N"/>
</dbReference>
<comment type="catalytic activity">
    <reaction evidence="21">
        <text>a 1,2-diacyl-sn-glycero-3-phospho-L-serine(out) + ATP + H2O = a 1,2-diacyl-sn-glycero-3-phospho-L-serine(in) + ADP + phosphate + H(+)</text>
        <dbReference type="Rhea" id="RHEA:38567"/>
        <dbReference type="ChEBI" id="CHEBI:15377"/>
        <dbReference type="ChEBI" id="CHEBI:15378"/>
        <dbReference type="ChEBI" id="CHEBI:30616"/>
        <dbReference type="ChEBI" id="CHEBI:43474"/>
        <dbReference type="ChEBI" id="CHEBI:57262"/>
        <dbReference type="ChEBI" id="CHEBI:456216"/>
    </reaction>
    <physiologicalReaction direction="left-to-right" evidence="21">
        <dbReference type="Rhea" id="RHEA:38568"/>
    </physiologicalReaction>
</comment>
<dbReference type="NCBIfam" id="TIGR01494">
    <property type="entry name" value="ATPase_P-type"/>
    <property type="match status" value="1"/>
</dbReference>
<dbReference type="InterPro" id="IPR032630">
    <property type="entry name" value="P_typ_ATPase_c"/>
</dbReference>
<dbReference type="InterPro" id="IPR045864">
    <property type="entry name" value="aa-tRNA-synth_II/BPL/LPL"/>
</dbReference>
<dbReference type="Gene3D" id="2.40.50.140">
    <property type="entry name" value="Nucleic acid-binding proteins"/>
    <property type="match status" value="1"/>
</dbReference>
<evidence type="ECO:0000313" key="27">
    <source>
        <dbReference type="Proteomes" id="UP000031443"/>
    </source>
</evidence>
<feature type="compositionally biased region" description="Acidic residues" evidence="23">
    <location>
        <begin position="25"/>
        <end position="34"/>
    </location>
</feature>
<keyword evidence="8 24" id="KW-0812">Transmembrane</keyword>
<dbReference type="InterPro" id="IPR004364">
    <property type="entry name" value="Aa-tRNA-synt_II"/>
</dbReference>
<accession>M7BEQ6</accession>
<keyword evidence="27" id="KW-1185">Reference proteome</keyword>
<feature type="transmembrane region" description="Helical" evidence="24">
    <location>
        <begin position="141"/>
        <end position="160"/>
    </location>
</feature>
<evidence type="ECO:0000256" key="22">
    <source>
        <dbReference type="ARBA" id="ARBA00052223"/>
    </source>
</evidence>
<keyword evidence="7" id="KW-0436">Ligase</keyword>
<dbReference type="GO" id="GO:0005886">
    <property type="term" value="C:plasma membrane"/>
    <property type="evidence" value="ECO:0007669"/>
    <property type="project" value="UniProtKB-SubCell"/>
</dbReference>
<feature type="region of interest" description="Disordered" evidence="23">
    <location>
        <begin position="867"/>
        <end position="928"/>
    </location>
</feature>
<comment type="catalytic activity">
    <reaction evidence="22">
        <text>a 1,2-diacyl-sn-glycero-3-phosphocholine(out) + ATP + H2O = a 1,2-diacyl-sn-glycero-3-phosphocholine(in) + ADP + phosphate + H(+)</text>
        <dbReference type="Rhea" id="RHEA:38583"/>
        <dbReference type="ChEBI" id="CHEBI:15377"/>
        <dbReference type="ChEBI" id="CHEBI:15378"/>
        <dbReference type="ChEBI" id="CHEBI:30616"/>
        <dbReference type="ChEBI" id="CHEBI:43474"/>
        <dbReference type="ChEBI" id="CHEBI:57643"/>
        <dbReference type="ChEBI" id="CHEBI:456216"/>
    </reaction>
    <physiologicalReaction direction="left-to-right" evidence="22">
        <dbReference type="Rhea" id="RHEA:38584"/>
    </physiologicalReaction>
</comment>
<evidence type="ECO:0000256" key="2">
    <source>
        <dbReference type="ARBA" id="ARBA00004240"/>
    </source>
</evidence>
<dbReference type="InterPro" id="IPR059000">
    <property type="entry name" value="ATPase_P-type_domA"/>
</dbReference>
<dbReference type="InterPro" id="IPR023298">
    <property type="entry name" value="ATPase_P-typ_TM_dom_sf"/>
</dbReference>
<dbReference type="InterPro" id="IPR023214">
    <property type="entry name" value="HAD_sf"/>
</dbReference>
<evidence type="ECO:0000256" key="4">
    <source>
        <dbReference type="ARBA" id="ARBA00004651"/>
    </source>
</evidence>
<evidence type="ECO:0000256" key="16">
    <source>
        <dbReference type="ARBA" id="ARBA00022989"/>
    </source>
</evidence>
<evidence type="ECO:0000256" key="8">
    <source>
        <dbReference type="ARBA" id="ARBA00022692"/>
    </source>
</evidence>
<keyword evidence="17" id="KW-0333">Golgi apparatus</keyword>
<evidence type="ECO:0000256" key="24">
    <source>
        <dbReference type="SAM" id="Phobius"/>
    </source>
</evidence>
<keyword evidence="19" id="KW-0030">Aminoacyl-tRNA synthetase</keyword>
<dbReference type="GO" id="GO:0006418">
    <property type="term" value="P:tRNA aminoacylation for protein translation"/>
    <property type="evidence" value="ECO:0007669"/>
    <property type="project" value="InterPro"/>
</dbReference>
<evidence type="ECO:0000256" key="1">
    <source>
        <dbReference type="ARBA" id="ARBA00001946"/>
    </source>
</evidence>
<dbReference type="PANTHER" id="PTHR24092">
    <property type="entry name" value="PROBABLE PHOSPHOLIPID-TRANSPORTING ATPASE"/>
    <property type="match status" value="1"/>
</dbReference>
<dbReference type="GO" id="GO:0005783">
    <property type="term" value="C:endoplasmic reticulum"/>
    <property type="evidence" value="ECO:0007669"/>
    <property type="project" value="UniProtKB-SubCell"/>
</dbReference>
<dbReference type="eggNOG" id="KOG0206">
    <property type="taxonomic scope" value="Eukaryota"/>
</dbReference>
<dbReference type="Gene3D" id="3.40.50.1000">
    <property type="entry name" value="HAD superfamily/HAD-like"/>
    <property type="match status" value="1"/>
</dbReference>
<dbReference type="InterPro" id="IPR002312">
    <property type="entry name" value="Asp/Asn-tRNA-synth_IIb"/>
</dbReference>
<feature type="compositionally biased region" description="Basic and acidic residues" evidence="23">
    <location>
        <begin position="894"/>
        <end position="904"/>
    </location>
</feature>
<dbReference type="SUPFAM" id="SSF81665">
    <property type="entry name" value="Calcium ATPase, transmembrane domain M"/>
    <property type="match status" value="1"/>
</dbReference>
<dbReference type="EMBL" id="KB576443">
    <property type="protein sequence ID" value="EMP26697.1"/>
    <property type="molecule type" value="Genomic_DNA"/>
</dbReference>
<dbReference type="GO" id="GO:0045332">
    <property type="term" value="P:phospholipid translocation"/>
    <property type="evidence" value="ECO:0007669"/>
    <property type="project" value="TreeGrafter"/>
</dbReference>
<dbReference type="Pfam" id="PF01336">
    <property type="entry name" value="tRNA_anti-codon"/>
    <property type="match status" value="1"/>
</dbReference>
<name>M7BEQ6_CHEMY</name>
<proteinExistence type="predicted"/>
<dbReference type="Gene3D" id="1.10.287.3160">
    <property type="match status" value="1"/>
</dbReference>
<dbReference type="SUPFAM" id="SSF81660">
    <property type="entry name" value="Metal cation-transporting ATPase, ATP-binding domain N"/>
    <property type="match status" value="1"/>
</dbReference>
<evidence type="ECO:0000256" key="13">
    <source>
        <dbReference type="ARBA" id="ARBA00022842"/>
    </source>
</evidence>
<dbReference type="SUPFAM" id="SSF55681">
    <property type="entry name" value="Class II aaRS and biotin synthetases"/>
    <property type="match status" value="2"/>
</dbReference>
<evidence type="ECO:0000256" key="19">
    <source>
        <dbReference type="ARBA" id="ARBA00023146"/>
    </source>
</evidence>
<dbReference type="STRING" id="8469.M7BEQ6"/>
<keyword evidence="14" id="KW-0648">Protein biosynthesis</keyword>
<keyword evidence="13" id="KW-0460">Magnesium</keyword>
<dbReference type="InterPro" id="IPR004365">
    <property type="entry name" value="NA-bd_OB_tRNA"/>
</dbReference>
<keyword evidence="12" id="KW-0067">ATP-binding</keyword>
<dbReference type="InterPro" id="IPR036412">
    <property type="entry name" value="HAD-like_sf"/>
</dbReference>
<dbReference type="GO" id="GO:0005802">
    <property type="term" value="C:trans-Golgi network"/>
    <property type="evidence" value="ECO:0007669"/>
    <property type="project" value="TreeGrafter"/>
</dbReference>
<reference evidence="27" key="1">
    <citation type="journal article" date="2013" name="Nat. Genet.">
        <title>The draft genomes of soft-shell turtle and green sea turtle yield insights into the development and evolution of the turtle-specific body plan.</title>
        <authorList>
            <person name="Wang Z."/>
            <person name="Pascual-Anaya J."/>
            <person name="Zadissa A."/>
            <person name="Li W."/>
            <person name="Niimura Y."/>
            <person name="Huang Z."/>
            <person name="Li C."/>
            <person name="White S."/>
            <person name="Xiong Z."/>
            <person name="Fang D."/>
            <person name="Wang B."/>
            <person name="Ming Y."/>
            <person name="Chen Y."/>
            <person name="Zheng Y."/>
            <person name="Kuraku S."/>
            <person name="Pignatelli M."/>
            <person name="Herrero J."/>
            <person name="Beal K."/>
            <person name="Nozawa M."/>
            <person name="Li Q."/>
            <person name="Wang J."/>
            <person name="Zhang H."/>
            <person name="Yu L."/>
            <person name="Shigenobu S."/>
            <person name="Wang J."/>
            <person name="Liu J."/>
            <person name="Flicek P."/>
            <person name="Searle S."/>
            <person name="Wang J."/>
            <person name="Kuratani S."/>
            <person name="Yin Y."/>
            <person name="Aken B."/>
            <person name="Zhang G."/>
            <person name="Irie N."/>
        </authorList>
    </citation>
    <scope>NUCLEOTIDE SEQUENCE [LARGE SCALE GENOMIC DNA]</scope>
</reference>
<dbReference type="GO" id="GO:0007030">
    <property type="term" value="P:Golgi organization"/>
    <property type="evidence" value="ECO:0007669"/>
    <property type="project" value="TreeGrafter"/>
</dbReference>
<evidence type="ECO:0000256" key="5">
    <source>
        <dbReference type="ARBA" id="ARBA00012189"/>
    </source>
</evidence>
<feature type="region of interest" description="Disordered" evidence="23">
    <location>
        <begin position="1"/>
        <end position="53"/>
    </location>
</feature>
<evidence type="ECO:0000256" key="11">
    <source>
        <dbReference type="ARBA" id="ARBA00022824"/>
    </source>
</evidence>
<feature type="domain" description="Aminoacyl-transfer RNA synthetases class-II family profile" evidence="25">
    <location>
        <begin position="124"/>
        <end position="1596"/>
    </location>
</feature>
<sequence>MYSDRDSETTFDEDSQPNDEVMPYSDDETEDELESPSVVELEQNRVNREAEESREPVKKDCSWQVKANDRNFHEQPQFKKTTFLCFKKSKYAGNAIKTYKYNAITFLPLNLLEQFKRVANFYFLVLLILQTIPQITTLSWYTTLLPLLLVLGITAIKDLVDDIARHRMDNEINNRTCDVMRDGRFKTAKWKDIQVGDVIRLTKNAFVPADILLLSSSEPNSLCYVETAELDGETNLKFKMSLEITDRYLQEESAMAEFDGFIECEEPNNRLDKFTGTLFWRSRTYPLDADKILLRGCKIRNTDFCHGVVIFAGGDTKIMKNSGKTRFKRTKIDSLMNYMVYTIFVVLILLSAGLAIGHTYWEQQIGNTSWYLYDGEDYSPPYRGFLNFWGYIIVLNTMVPISLYVSTYSLMHFSDTSVFRCENSDILNPQNIKGESRDGSGQLQNHEEQVDFSWNMYADGKLTFCDHYLIEQIRSGKETEVRQFFFLLAICHTVMVDASDGQLNYQAASPDEGALVTAARNFGFVFLSRTQNTITISEMGIERTYDVLAILDFNSDRKRMSVIVREPGGNIRLYCKGADTVIYERLHPVNRQRQITQEALDIFANETLRTLCLCYKDISHDEYETWNKKFMEASVAASNRDEALDNVYEEIEKNLILLGATAIEDKLQDGVPETISKLAKADIKIWVLTGDKKETAENIGFSCELLTDETTICYGEDIRLVNYAVLLAKYDHKNYATVMQFIDDVSKDKLQQFKAVVSRGQLISWAALQATLDAVDAAARSTAMAVVMQQASWFASSSFSKEIQNTVEDLPFNGVKLFASTTNEVLHSMKDSRELVPIHIGPDPHIRRLQYCTIGFKQGICWSTGVGQAPVSRRSSPSGALEQGKPLHPNPTPRQERREERDKPPSLLPGRSSGQSGEAPDTDPWKELQAPLLGGNEILLEKKKKKKKKLLKLKFPRTAEEREKQSRSKRRADVNKEQQQRNFVDLACECSAVICCRVTPKQKAMVVELVKKYKKAITLAIGDGANDVNMIKTAHIGVGISGQEGMQAVMSSDYSFGQFRYLQRLLLVHGRWSYIRMCKFLRYFFYKNFAFTLVHFWYSFFNGYSAQTAYEDWFITLYNVLYSSLPVLLVGLLDQIQKNRKKYKTEEQWKRRQSTFRRGISSRRSAYAFSHQRGYADLIASGRSIRKKRAPLDAVLHHKVAEGEMYVSEREGCDSTGDGTEKKPFKTALKALMTAGKEPFPTIYVDSQKENEAEDILRREKNLEEAKKITIKNDPSLPEPKCVKIRALEAHRGQRVKVFGWVHRLRRQGKNLMFLVLRDGTGFLQCVLSDELCQCYNGVILSTESSVAVYGTLNLVPEGKQAPGGHELSCDYWELIGLAPAGGADNLINEESDVDVQLNNRYMMIRGENMSKIFKVRSMVIQCFRDHFFDNGYYENFQPPKRPFKRMNYTDAITWLKEHDVKKEDGTYYEFGEDIPEAPERLMTDTINEPILLCRFPAEIKSFYMQRCPEDSRLTESVDVLMPSVGEIVGGSMRIWDSDELLEGYKREGIDPTPYYWYTDQRKYGTCPHGGYGLGLERFLTWILNRHHIRDVCLYPRFVQRCKP</sequence>
<dbReference type="Gene3D" id="3.30.930.10">
    <property type="entry name" value="Bira Bifunctional Protein, Domain 2"/>
    <property type="match status" value="2"/>
</dbReference>
<dbReference type="Pfam" id="PF16209">
    <property type="entry name" value="PhoLip_ATPase_N"/>
    <property type="match status" value="1"/>
</dbReference>
<dbReference type="FunFam" id="3.40.1110.10:FF:000012">
    <property type="entry name" value="Phospholipid-transporting ATPase"/>
    <property type="match status" value="1"/>
</dbReference>
<evidence type="ECO:0000256" key="23">
    <source>
        <dbReference type="SAM" id="MobiDB-lite"/>
    </source>
</evidence>
<dbReference type="Pfam" id="PF16212">
    <property type="entry name" value="PhoLip_ATPase_C"/>
    <property type="match status" value="1"/>
</dbReference>
<organism evidence="26 27">
    <name type="scientific">Chelonia mydas</name>
    <name type="common">Green sea-turtle</name>
    <name type="synonym">Chelonia agassizi</name>
    <dbReference type="NCBI Taxonomy" id="8469"/>
    <lineage>
        <taxon>Eukaryota</taxon>
        <taxon>Metazoa</taxon>
        <taxon>Chordata</taxon>
        <taxon>Craniata</taxon>
        <taxon>Vertebrata</taxon>
        <taxon>Euteleostomi</taxon>
        <taxon>Archelosauria</taxon>
        <taxon>Testudinata</taxon>
        <taxon>Testudines</taxon>
        <taxon>Cryptodira</taxon>
        <taxon>Durocryptodira</taxon>
        <taxon>Americhelydia</taxon>
        <taxon>Chelonioidea</taxon>
        <taxon>Cheloniidae</taxon>
        <taxon>Chelonia</taxon>
    </lineage>
</organism>
<dbReference type="InterPro" id="IPR001757">
    <property type="entry name" value="P_typ_ATPase"/>
</dbReference>
<evidence type="ECO:0000256" key="12">
    <source>
        <dbReference type="ARBA" id="ARBA00022840"/>
    </source>
</evidence>
<keyword evidence="15" id="KW-1278">Translocase</keyword>
<evidence type="ECO:0000256" key="15">
    <source>
        <dbReference type="ARBA" id="ARBA00022967"/>
    </source>
</evidence>
<comment type="cofactor">
    <cofactor evidence="1">
        <name>Mg(2+)</name>
        <dbReference type="ChEBI" id="CHEBI:18420"/>
    </cofactor>
</comment>
<evidence type="ECO:0000256" key="9">
    <source>
        <dbReference type="ARBA" id="ARBA00022723"/>
    </source>
</evidence>
<dbReference type="SUPFAM" id="SSF50249">
    <property type="entry name" value="Nucleic acid-binding proteins"/>
    <property type="match status" value="1"/>
</dbReference>
<dbReference type="GO" id="GO:0004812">
    <property type="term" value="F:aminoacyl-tRNA ligase activity"/>
    <property type="evidence" value="ECO:0007669"/>
    <property type="project" value="UniProtKB-KW"/>
</dbReference>
<evidence type="ECO:0000256" key="20">
    <source>
        <dbReference type="ARBA" id="ARBA00034036"/>
    </source>
</evidence>
<dbReference type="Proteomes" id="UP000031443">
    <property type="component" value="Unassembled WGS sequence"/>
</dbReference>
<dbReference type="Gene3D" id="2.70.150.10">
    <property type="entry name" value="Calcium-transporting ATPase, cytoplasmic transduction domain A"/>
    <property type="match status" value="1"/>
</dbReference>
<keyword evidence="10" id="KW-0547">Nucleotide-binding</keyword>
<dbReference type="FunFam" id="2.40.50.140:FF:000151">
    <property type="entry name" value="Asparagine--tRNA ligase, cytoplasmic"/>
    <property type="match status" value="1"/>
</dbReference>
<evidence type="ECO:0000256" key="21">
    <source>
        <dbReference type="ARBA" id="ARBA00051303"/>
    </source>
</evidence>
<keyword evidence="9" id="KW-0479">Metal-binding</keyword>
<evidence type="ECO:0000256" key="7">
    <source>
        <dbReference type="ARBA" id="ARBA00022598"/>
    </source>
</evidence>
<dbReference type="Gene3D" id="3.30.1910.20">
    <property type="entry name" value="asparaginyl-tRNA synthetase, N-terminal domain"/>
    <property type="match status" value="1"/>
</dbReference>
<dbReference type="PROSITE" id="PS50862">
    <property type="entry name" value="AA_TRNA_LIGASE_II"/>
    <property type="match status" value="1"/>
</dbReference>
<keyword evidence="16 24" id="KW-1133">Transmembrane helix</keyword>
<dbReference type="Pfam" id="PF00152">
    <property type="entry name" value="tRNA-synt_2"/>
    <property type="match status" value="2"/>
</dbReference>
<dbReference type="InterPro" id="IPR006195">
    <property type="entry name" value="aa-tRNA-synth_II"/>
</dbReference>
<keyword evidence="11" id="KW-0256">Endoplasmic reticulum</keyword>